<evidence type="ECO:0000256" key="1">
    <source>
        <dbReference type="SAM" id="MobiDB-lite"/>
    </source>
</evidence>
<evidence type="ECO:0000313" key="3">
    <source>
        <dbReference type="Proteomes" id="UP000822688"/>
    </source>
</evidence>
<feature type="region of interest" description="Disordered" evidence="1">
    <location>
        <begin position="126"/>
        <end position="182"/>
    </location>
</feature>
<sequence length="642" mass="71736">MSVELFRFLWNVHVLRIRILKKSIMPGGNEGPNWILFAGGAAVTALSYIIGRRQKHDDRVEEREGKSGKAQLANHKDGFDSGYTSKACSRQNSFGSVDSSSLDNSTHLGLPTGLALVNGTRTGGLDDGFHLNNHHDRPQSPPSAEFSEEERSFQSSIPSAEEDVRRNNPHGVQLGRTAKKDMVHRLRKQLKSRDEMILSMQVQISEYERNLSLSDAHVSELQSRLEESERSLSLSDAHISELQARLEASERSLSLSDAHVSGLEARLEESKRSLSLFDDHISELQARLEASGRSLSLSDAHASELQARLEASERNLSLSNTDVCELRARLEAYGGVLSDVDKEVQLLLNQLADLKFDAKMGDCNQSAAGDTEFVTSCEDECRDMHATLLEVKKLRELLDRLEDETTAREIGWEALSREHQSMLDKVDYLECALKEQRAIVSEKQQALDMKQVELFGVTCKLQDIQYLLQAQIEETESLRRSKAELEVCIDRLTKKQDIDEPEADTVKADNLIESRDVDKLESNVPKSNGLINTEHIEELESNVSKSNGLIEARDVDDSEAEIPRADRLFESQDIDYDLVKIFDSVSESGSESRDSIDSEFDEMLDGTLDDLLKICSTSVTPASTPKSSVLSPNSGSKKFQYF</sequence>
<dbReference type="PANTHER" id="PTHR34462:SF1">
    <property type="entry name" value="OS05G0587400 PROTEIN"/>
    <property type="match status" value="1"/>
</dbReference>
<dbReference type="EMBL" id="CM026428">
    <property type="protein sequence ID" value="KAG0567358.1"/>
    <property type="molecule type" value="Genomic_DNA"/>
</dbReference>
<dbReference type="AlphaFoldDB" id="A0A8T0HAF3"/>
<evidence type="ECO:0000313" key="2">
    <source>
        <dbReference type="EMBL" id="KAG0567358.1"/>
    </source>
</evidence>
<dbReference type="SUPFAM" id="SSF57997">
    <property type="entry name" value="Tropomyosin"/>
    <property type="match status" value="1"/>
</dbReference>
<reference evidence="2" key="1">
    <citation type="submission" date="2020-06" db="EMBL/GenBank/DDBJ databases">
        <title>WGS assembly of Ceratodon purpureus strain R40.</title>
        <authorList>
            <person name="Carey S.B."/>
            <person name="Jenkins J."/>
            <person name="Shu S."/>
            <person name="Lovell J.T."/>
            <person name="Sreedasyam A."/>
            <person name="Maumus F."/>
            <person name="Tiley G.P."/>
            <person name="Fernandez-Pozo N."/>
            <person name="Barry K."/>
            <person name="Chen C."/>
            <person name="Wang M."/>
            <person name="Lipzen A."/>
            <person name="Daum C."/>
            <person name="Saski C.A."/>
            <person name="Payton A.C."/>
            <person name="Mcbreen J.C."/>
            <person name="Conrad R.E."/>
            <person name="Kollar L.M."/>
            <person name="Olsson S."/>
            <person name="Huttunen S."/>
            <person name="Landis J.B."/>
            <person name="Wickett N.J."/>
            <person name="Johnson M.G."/>
            <person name="Rensing S.A."/>
            <person name="Grimwood J."/>
            <person name="Schmutz J."/>
            <person name="Mcdaniel S.F."/>
        </authorList>
    </citation>
    <scope>NUCLEOTIDE SEQUENCE</scope>
    <source>
        <strain evidence="2">R40</strain>
    </source>
</reference>
<protein>
    <submittedName>
        <fullName evidence="2">Uncharacterized protein</fullName>
    </submittedName>
</protein>
<feature type="region of interest" description="Disordered" evidence="1">
    <location>
        <begin position="619"/>
        <end position="642"/>
    </location>
</feature>
<organism evidence="2 3">
    <name type="scientific">Ceratodon purpureus</name>
    <name type="common">Fire moss</name>
    <name type="synonym">Dicranum purpureum</name>
    <dbReference type="NCBI Taxonomy" id="3225"/>
    <lineage>
        <taxon>Eukaryota</taxon>
        <taxon>Viridiplantae</taxon>
        <taxon>Streptophyta</taxon>
        <taxon>Embryophyta</taxon>
        <taxon>Bryophyta</taxon>
        <taxon>Bryophytina</taxon>
        <taxon>Bryopsida</taxon>
        <taxon>Dicranidae</taxon>
        <taxon>Pseudoditrichales</taxon>
        <taxon>Ditrichaceae</taxon>
        <taxon>Ceratodon</taxon>
    </lineage>
</organism>
<name>A0A8T0HAF3_CERPU</name>
<feature type="compositionally biased region" description="Basic and acidic residues" evidence="1">
    <location>
        <begin position="127"/>
        <end position="138"/>
    </location>
</feature>
<feature type="compositionally biased region" description="Basic and acidic residues" evidence="1">
    <location>
        <begin position="57"/>
        <end position="67"/>
    </location>
</feature>
<dbReference type="Proteomes" id="UP000822688">
    <property type="component" value="Chromosome 7"/>
</dbReference>
<proteinExistence type="predicted"/>
<feature type="region of interest" description="Disordered" evidence="1">
    <location>
        <begin position="57"/>
        <end position="84"/>
    </location>
</feature>
<keyword evidence="3" id="KW-1185">Reference proteome</keyword>
<gene>
    <name evidence="2" type="ORF">KC19_7G128900</name>
</gene>
<dbReference type="Gene3D" id="3.80.10.10">
    <property type="entry name" value="Ribonuclease Inhibitor"/>
    <property type="match status" value="1"/>
</dbReference>
<dbReference type="InterPro" id="IPR032675">
    <property type="entry name" value="LRR_dom_sf"/>
</dbReference>
<dbReference type="PANTHER" id="PTHR34462">
    <property type="entry name" value="OS05G0587400 PROTEIN"/>
    <property type="match status" value="1"/>
</dbReference>
<accession>A0A8T0HAF3</accession>
<comment type="caution">
    <text evidence="2">The sequence shown here is derived from an EMBL/GenBank/DDBJ whole genome shotgun (WGS) entry which is preliminary data.</text>
</comment>